<dbReference type="EMBL" id="LT591897">
    <property type="protein sequence ID" value="SBQ23110.1"/>
    <property type="molecule type" value="Genomic_DNA"/>
</dbReference>
<protein>
    <submittedName>
        <fullName evidence="1">Uncharacterized protein</fullName>
    </submittedName>
</protein>
<dbReference type="AlphaFoldDB" id="A0A1D3IW91"/>
<sequence length="55" mass="6029">MLVVVLDAVLVVVLAKRVVVVIKVKRAGLVGFIRWVSRVVKCPCNDASLKEVLNL</sequence>
<evidence type="ECO:0000313" key="2">
    <source>
        <dbReference type="EMBL" id="SBQ23110.1"/>
    </source>
</evidence>
<accession>A0A1D3IW91</accession>
<organism evidence="1">
    <name type="scientific">Neisseria gonorrhoeae</name>
    <dbReference type="NCBI Taxonomy" id="485"/>
    <lineage>
        <taxon>Bacteria</taxon>
        <taxon>Pseudomonadati</taxon>
        <taxon>Pseudomonadota</taxon>
        <taxon>Betaproteobacteria</taxon>
        <taxon>Neisseriales</taxon>
        <taxon>Neisseriaceae</taxon>
        <taxon>Neisseria</taxon>
    </lineage>
</organism>
<dbReference type="Proteomes" id="UP000239837">
    <property type="component" value="Chromosome"/>
</dbReference>
<dbReference type="EMBL" id="FLKW01000004">
    <property type="protein sequence ID" value="SBM95383.1"/>
    <property type="molecule type" value="Genomic_DNA"/>
</dbReference>
<reference evidence="1" key="1">
    <citation type="submission" date="2016-05" db="EMBL/GenBank/DDBJ databases">
        <authorList>
            <consortium name="Pathogen Informatics"/>
        </authorList>
    </citation>
    <scope>NUCLEOTIDE SEQUENCE</scope>
    <source>
        <strain evidence="1">WHO F</strain>
    </source>
</reference>
<proteinExistence type="predicted"/>
<evidence type="ECO:0000313" key="1">
    <source>
        <dbReference type="EMBL" id="SBM95383.1"/>
    </source>
</evidence>
<name>A0A1D3IW91_NEIGO</name>
<gene>
    <name evidence="1" type="ORF">WHOF_00552</name>
    <name evidence="2" type="ORF">WHOF_02121C</name>
</gene>